<dbReference type="PANTHER" id="PTHR30041:SF4">
    <property type="entry name" value="ARSENATE REDUCTASE"/>
    <property type="match status" value="1"/>
</dbReference>
<evidence type="ECO:0000256" key="1">
    <source>
        <dbReference type="ARBA" id="ARBA00007198"/>
    </source>
</evidence>
<evidence type="ECO:0000313" key="8">
    <source>
        <dbReference type="Proteomes" id="UP000282672"/>
    </source>
</evidence>
<dbReference type="EMBL" id="PEGA01000004">
    <property type="protein sequence ID" value="RLU13451.1"/>
    <property type="molecule type" value="Genomic_DNA"/>
</dbReference>
<dbReference type="Gene3D" id="3.40.30.10">
    <property type="entry name" value="Glutaredoxin"/>
    <property type="match status" value="1"/>
</dbReference>
<dbReference type="Proteomes" id="UP000282672">
    <property type="component" value="Unassembled WGS sequence"/>
</dbReference>
<gene>
    <name evidence="5" type="primary">arsC</name>
    <name evidence="6" type="ORF">CS076_05000</name>
    <name evidence="5" type="ORF">CS078_16440</name>
</gene>
<comment type="similarity">
    <text evidence="1 3 4">Belongs to the ArsC family.</text>
</comment>
<keyword evidence="2 4" id="KW-0560">Oxidoreductase</keyword>
<evidence type="ECO:0000256" key="3">
    <source>
        <dbReference type="PROSITE-ProRule" id="PRU01282"/>
    </source>
</evidence>
<sequence length="117" mass="12836">MTDLTLYHNPRCSKSRGALELLQARGLTPNVVRYLETPLDAAQLQGLLNKLGITARELLRTGEDEYKTLNLADATLTEAQLIAAIAAHPKLMERPILEVGDKAVIGRPPENVLELLP</sequence>
<protein>
    <recommendedName>
        <fullName evidence="4">Arsenate reductase</fullName>
        <ecNumber evidence="4">1.20.4.1</ecNumber>
    </recommendedName>
</protein>
<evidence type="ECO:0000256" key="4">
    <source>
        <dbReference type="RuleBase" id="RU362029"/>
    </source>
</evidence>
<reference evidence="7 8" key="1">
    <citation type="journal article" date="2018" name="Front. Microbiol.">
        <title>Discovery of Phloeophagus Beetles as a Source of Pseudomonas Strains That Produce Potentially New Bioactive Substances and Description of Pseudomonas bohemica sp. nov.</title>
        <authorList>
            <person name="Saati-Santamaria Z."/>
            <person name="Lopez-Mondejar R."/>
            <person name="Jimenez-Gomez A."/>
            <person name="Diez-Mendez A."/>
            <person name="Vetrovsky T."/>
            <person name="Igual J.M."/>
            <person name="Velazquez E."/>
            <person name="Kolarik M."/>
            <person name="Rivas R."/>
            <person name="Garcia-Fraile P."/>
        </authorList>
    </citation>
    <scope>NUCLEOTIDE SEQUENCE [LARGE SCALE GENOMIC DNA]</scope>
    <source>
        <strain evidence="6 8">A2-NA12</strain>
        <strain evidence="5 7">A2-NA13</strain>
    </source>
</reference>
<dbReference type="NCBIfam" id="TIGR00014">
    <property type="entry name" value="arsC"/>
    <property type="match status" value="1"/>
</dbReference>
<keyword evidence="7" id="KW-1185">Reference proteome</keyword>
<comment type="caution">
    <text evidence="5">The sequence shown here is derived from an EMBL/GenBank/DDBJ whole genome shotgun (WGS) entry which is preliminary data.</text>
</comment>
<dbReference type="EC" id="1.20.4.1" evidence="4"/>
<evidence type="ECO:0000313" key="5">
    <source>
        <dbReference type="EMBL" id="RLU08471.1"/>
    </source>
</evidence>
<dbReference type="InterPro" id="IPR006660">
    <property type="entry name" value="Arsenate_reductase-like"/>
</dbReference>
<dbReference type="InterPro" id="IPR036249">
    <property type="entry name" value="Thioredoxin-like_sf"/>
</dbReference>
<organism evidence="5 7">
    <name type="scientific">Pseudomonas prosekii</name>
    <dbReference type="NCBI Taxonomy" id="1148509"/>
    <lineage>
        <taxon>Bacteria</taxon>
        <taxon>Pseudomonadati</taxon>
        <taxon>Pseudomonadota</taxon>
        <taxon>Gammaproteobacteria</taxon>
        <taxon>Pseudomonadales</taxon>
        <taxon>Pseudomonadaceae</taxon>
        <taxon>Pseudomonas</taxon>
    </lineage>
</organism>
<name>A0A3L8CKS3_9PSED</name>
<comment type="catalytic activity">
    <reaction evidence="4">
        <text>[glutaredoxin]-dithiol + arsenate + glutathione + H(+) = glutathionyl-S-S-[glutaredoxin] + arsenite + H2O</text>
        <dbReference type="Rhea" id="RHEA:22016"/>
        <dbReference type="Rhea" id="RHEA-COMP:10729"/>
        <dbReference type="Rhea" id="RHEA-COMP:17668"/>
        <dbReference type="ChEBI" id="CHEBI:15377"/>
        <dbReference type="ChEBI" id="CHEBI:15378"/>
        <dbReference type="ChEBI" id="CHEBI:29242"/>
        <dbReference type="ChEBI" id="CHEBI:29950"/>
        <dbReference type="ChEBI" id="CHEBI:48597"/>
        <dbReference type="ChEBI" id="CHEBI:57925"/>
        <dbReference type="ChEBI" id="CHEBI:146199"/>
        <dbReference type="EC" id="1.20.4.1"/>
    </reaction>
</comment>
<dbReference type="Pfam" id="PF03960">
    <property type="entry name" value="ArsC"/>
    <property type="match status" value="1"/>
</dbReference>
<dbReference type="SUPFAM" id="SSF52833">
    <property type="entry name" value="Thioredoxin-like"/>
    <property type="match status" value="1"/>
</dbReference>
<proteinExistence type="inferred from homology"/>
<dbReference type="PROSITE" id="PS51353">
    <property type="entry name" value="ARSC"/>
    <property type="match status" value="1"/>
</dbReference>
<accession>A0A3L8CKS3</accession>
<dbReference type="AlphaFoldDB" id="A0A3L8CKS3"/>
<evidence type="ECO:0000313" key="7">
    <source>
        <dbReference type="Proteomes" id="UP000282140"/>
    </source>
</evidence>
<dbReference type="InterPro" id="IPR006659">
    <property type="entry name" value="Arsenate_reductase"/>
</dbReference>
<evidence type="ECO:0000256" key="2">
    <source>
        <dbReference type="ARBA" id="ARBA00023002"/>
    </source>
</evidence>
<dbReference type="EMBL" id="PEGB01000007">
    <property type="protein sequence ID" value="RLU08471.1"/>
    <property type="molecule type" value="Genomic_DNA"/>
</dbReference>
<dbReference type="GO" id="GO:0008794">
    <property type="term" value="F:arsenate reductase (glutaredoxin) activity"/>
    <property type="evidence" value="ECO:0007669"/>
    <property type="project" value="UniProtKB-UniRule"/>
</dbReference>
<dbReference type="CDD" id="cd03034">
    <property type="entry name" value="ArsC_ArsC"/>
    <property type="match status" value="1"/>
</dbReference>
<dbReference type="Proteomes" id="UP000282140">
    <property type="component" value="Unassembled WGS sequence"/>
</dbReference>
<dbReference type="RefSeq" id="WP_121731388.1">
    <property type="nucleotide sequence ID" value="NZ_PEGA01000004.1"/>
</dbReference>
<evidence type="ECO:0000313" key="6">
    <source>
        <dbReference type="EMBL" id="RLU13451.1"/>
    </source>
</evidence>
<dbReference type="PANTHER" id="PTHR30041">
    <property type="entry name" value="ARSENATE REDUCTASE"/>
    <property type="match status" value="1"/>
</dbReference>